<dbReference type="OrthoDB" id="5418899at2759"/>
<dbReference type="GO" id="GO:0000976">
    <property type="term" value="F:transcription cis-regulatory region binding"/>
    <property type="evidence" value="ECO:0007669"/>
    <property type="project" value="TreeGrafter"/>
</dbReference>
<protein>
    <recommendedName>
        <fullName evidence="5">Zn(2)-C6 fungal-type domain-containing protein</fullName>
    </recommendedName>
</protein>
<gene>
    <name evidence="3" type="ORF">B7463_g11750</name>
</gene>
<evidence type="ECO:0000256" key="2">
    <source>
        <dbReference type="ARBA" id="ARBA00023242"/>
    </source>
</evidence>
<proteinExistence type="predicted"/>
<feature type="non-terminal residue" evidence="3">
    <location>
        <position position="607"/>
    </location>
</feature>
<organism evidence="3 4">
    <name type="scientific">Scytalidium lignicola</name>
    <name type="common">Hyphomycete</name>
    <dbReference type="NCBI Taxonomy" id="5539"/>
    <lineage>
        <taxon>Eukaryota</taxon>
        <taxon>Fungi</taxon>
        <taxon>Dikarya</taxon>
        <taxon>Ascomycota</taxon>
        <taxon>Pezizomycotina</taxon>
        <taxon>Leotiomycetes</taxon>
        <taxon>Leotiomycetes incertae sedis</taxon>
        <taxon>Scytalidium</taxon>
    </lineage>
</organism>
<dbReference type="GO" id="GO:0005634">
    <property type="term" value="C:nucleus"/>
    <property type="evidence" value="ECO:0007669"/>
    <property type="project" value="UniProtKB-SubCell"/>
</dbReference>
<feature type="non-terminal residue" evidence="3">
    <location>
        <position position="1"/>
    </location>
</feature>
<dbReference type="CDD" id="cd00067">
    <property type="entry name" value="GAL4"/>
    <property type="match status" value="1"/>
</dbReference>
<dbReference type="Pfam" id="PF11951">
    <property type="entry name" value="Fungal_trans_2"/>
    <property type="match status" value="1"/>
</dbReference>
<evidence type="ECO:0008006" key="5">
    <source>
        <dbReference type="Google" id="ProtNLM"/>
    </source>
</evidence>
<name>A0A3E2GU77_SCYLI</name>
<dbReference type="InterPro" id="IPR001138">
    <property type="entry name" value="Zn2Cys6_DnaBD"/>
</dbReference>
<evidence type="ECO:0000313" key="4">
    <source>
        <dbReference type="Proteomes" id="UP000258309"/>
    </source>
</evidence>
<sequence length="607" mass="67705">MPPLTLYRQCDEVRPSCRRCTVAGVQCSGYNTIRGFINEAENIHRRLRRHRRPQPPRRPSVICEDVSHATDVGIVALEILNEFSELPQSAGPDQVSRPGAGCNEVCPVVEALQPSPVKMIDAGLGHYSPPHTTPTSNITDVSQDFSMVVSEFLLGSDREMAFLVRHFSQVIGPWQVSAASSNSSLLRYAAAAIAAKHLGRVKGRRHNVFQGVTEPAMMEIYPGAIEVDWYYKAANYYHKSLSILRQDLPIWRQDTDRETPALAAGVQEEENNFDELLATASILSVFEFMDGSNAEWTKHLDGISILLTDREMVRYSGTNIFDALSSRAARAAFWNFARQDYLAAFINKSRTRIDPSHNCVWRAAGLPLDDKRHLALPTAASEWGSSSMSEEDMMSNALVWLLARLINLMMSTDKGHSAQSSVNGDVPQSQSSDFITKWGQISDALGEWLQALPATFRPCARLEKISEGLDSTFSLSEVFYSFPSCASTMQHYYFARLLILLHSPLISATPRSHQSGKVLVAGARLQQYRAFSREVDFCCQEICGVALGRPEGAVRIHMVQPLFIAGQCMEHDEQRKIVISLLQGIEADTGWETSYWVRQLLSKLNSE</sequence>
<dbReference type="EMBL" id="NCSJ02000427">
    <property type="protein sequence ID" value="RFU24587.1"/>
    <property type="molecule type" value="Genomic_DNA"/>
</dbReference>
<reference evidence="3 4" key="1">
    <citation type="submission" date="2018-05" db="EMBL/GenBank/DDBJ databases">
        <title>Draft genome sequence of Scytalidium lignicola DSM 105466, a ubiquitous saprotrophic fungus.</title>
        <authorList>
            <person name="Buettner E."/>
            <person name="Gebauer A.M."/>
            <person name="Hofrichter M."/>
            <person name="Liers C."/>
            <person name="Kellner H."/>
        </authorList>
    </citation>
    <scope>NUCLEOTIDE SEQUENCE [LARGE SCALE GENOMIC DNA]</scope>
    <source>
        <strain evidence="3 4">DSM 105466</strain>
    </source>
</reference>
<dbReference type="PANTHER" id="PTHR37534">
    <property type="entry name" value="TRANSCRIPTIONAL ACTIVATOR PROTEIN UGA3"/>
    <property type="match status" value="1"/>
</dbReference>
<keyword evidence="4" id="KW-1185">Reference proteome</keyword>
<dbReference type="STRING" id="5539.A0A3E2GU77"/>
<dbReference type="Proteomes" id="UP000258309">
    <property type="component" value="Unassembled WGS sequence"/>
</dbReference>
<accession>A0A3E2GU77</accession>
<dbReference type="OMA" id="TYFASYV"/>
<evidence type="ECO:0000256" key="1">
    <source>
        <dbReference type="ARBA" id="ARBA00004123"/>
    </source>
</evidence>
<dbReference type="GO" id="GO:0000981">
    <property type="term" value="F:DNA-binding transcription factor activity, RNA polymerase II-specific"/>
    <property type="evidence" value="ECO:0007669"/>
    <property type="project" value="InterPro"/>
</dbReference>
<keyword evidence="2" id="KW-0539">Nucleus</keyword>
<dbReference type="GO" id="GO:0045944">
    <property type="term" value="P:positive regulation of transcription by RNA polymerase II"/>
    <property type="evidence" value="ECO:0007669"/>
    <property type="project" value="TreeGrafter"/>
</dbReference>
<dbReference type="InterPro" id="IPR021858">
    <property type="entry name" value="Fun_TF"/>
</dbReference>
<comment type="caution">
    <text evidence="3">The sequence shown here is derived from an EMBL/GenBank/DDBJ whole genome shotgun (WGS) entry which is preliminary data.</text>
</comment>
<evidence type="ECO:0000313" key="3">
    <source>
        <dbReference type="EMBL" id="RFU24587.1"/>
    </source>
</evidence>
<comment type="subcellular location">
    <subcellularLocation>
        <location evidence="1">Nucleus</location>
    </subcellularLocation>
</comment>
<dbReference type="PANTHER" id="PTHR37534:SF9">
    <property type="entry name" value="ZN(II)2CYS6 TRANSCRIPTION FACTOR (EUROFUNG)"/>
    <property type="match status" value="1"/>
</dbReference>
<dbReference type="AlphaFoldDB" id="A0A3E2GU77"/>
<dbReference type="GO" id="GO:0008270">
    <property type="term" value="F:zinc ion binding"/>
    <property type="evidence" value="ECO:0007669"/>
    <property type="project" value="InterPro"/>
</dbReference>